<feature type="signal peptide" evidence="1">
    <location>
        <begin position="1"/>
        <end position="22"/>
    </location>
</feature>
<keyword evidence="1" id="KW-0732">Signal</keyword>
<evidence type="ECO:0000313" key="2">
    <source>
        <dbReference type="EMBL" id="QJR38023.1"/>
    </source>
</evidence>
<protein>
    <recommendedName>
        <fullName evidence="4">Periplasmic heavy metal sensor</fullName>
    </recommendedName>
</protein>
<accession>A0A6M4ITG2</accession>
<dbReference type="Proteomes" id="UP000500938">
    <property type="component" value="Chromosome"/>
</dbReference>
<evidence type="ECO:0000313" key="3">
    <source>
        <dbReference type="Proteomes" id="UP000500938"/>
    </source>
</evidence>
<dbReference type="RefSeq" id="WP_171227459.1">
    <property type="nucleotide sequence ID" value="NZ_CP053085.1"/>
</dbReference>
<reference evidence="2 3" key="1">
    <citation type="submission" date="2020-05" db="EMBL/GenBank/DDBJ databases">
        <title>Complete genome sequence of Gemmatimonas greenlandica TET16.</title>
        <authorList>
            <person name="Zeng Y."/>
        </authorList>
    </citation>
    <scope>NUCLEOTIDE SEQUENCE [LARGE SCALE GENOMIC DNA]</scope>
    <source>
        <strain evidence="2 3">TET16</strain>
    </source>
</reference>
<dbReference type="EMBL" id="CP053085">
    <property type="protein sequence ID" value="QJR38023.1"/>
    <property type="molecule type" value="Genomic_DNA"/>
</dbReference>
<evidence type="ECO:0000256" key="1">
    <source>
        <dbReference type="SAM" id="SignalP"/>
    </source>
</evidence>
<keyword evidence="3" id="KW-1185">Reference proteome</keyword>
<proteinExistence type="predicted"/>
<organism evidence="2 3">
    <name type="scientific">Gemmatimonas groenlandica</name>
    <dbReference type="NCBI Taxonomy" id="2732249"/>
    <lineage>
        <taxon>Bacteria</taxon>
        <taxon>Pseudomonadati</taxon>
        <taxon>Gemmatimonadota</taxon>
        <taxon>Gemmatimonadia</taxon>
        <taxon>Gemmatimonadales</taxon>
        <taxon>Gemmatimonadaceae</taxon>
        <taxon>Gemmatimonas</taxon>
    </lineage>
</organism>
<evidence type="ECO:0008006" key="4">
    <source>
        <dbReference type="Google" id="ProtNLM"/>
    </source>
</evidence>
<gene>
    <name evidence="2" type="ORF">HKW67_22070</name>
</gene>
<dbReference type="KEGG" id="ggr:HKW67_22070"/>
<name>A0A6M4ITG2_9BACT</name>
<sequence length="131" mass="13787">MKNTIRMVVAAAALAIAVPAYAQGGGGGGGGMQMSQADRNARQKEQLFKDITLTAAQSATVDSILTQAGTKQREAMMAARSGGGDPAAMQESMRKMNTERNDALKALLTDEQKKKFDENVAAMPQGRRGGL</sequence>
<dbReference type="AlphaFoldDB" id="A0A6M4ITG2"/>
<feature type="chain" id="PRO_5027004902" description="Periplasmic heavy metal sensor" evidence="1">
    <location>
        <begin position="23"/>
        <end position="131"/>
    </location>
</feature>